<name>A0A1N7S8K3_9BURK</name>
<proteinExistence type="predicted"/>
<gene>
    <name evidence="1" type="ORF">BN2475_440069</name>
</gene>
<dbReference type="Proteomes" id="UP000187012">
    <property type="component" value="Unassembled WGS sequence"/>
</dbReference>
<evidence type="ECO:0000313" key="1">
    <source>
        <dbReference type="EMBL" id="SIT43650.1"/>
    </source>
</evidence>
<organism evidence="1 2">
    <name type="scientific">Paraburkholderia ribeironis</name>
    <dbReference type="NCBI Taxonomy" id="1247936"/>
    <lineage>
        <taxon>Bacteria</taxon>
        <taxon>Pseudomonadati</taxon>
        <taxon>Pseudomonadota</taxon>
        <taxon>Betaproteobacteria</taxon>
        <taxon>Burkholderiales</taxon>
        <taxon>Burkholderiaceae</taxon>
        <taxon>Paraburkholderia</taxon>
    </lineage>
</organism>
<dbReference type="AlphaFoldDB" id="A0A1N7S8K3"/>
<reference evidence="1 2" key="1">
    <citation type="submission" date="2016-12" db="EMBL/GenBank/DDBJ databases">
        <authorList>
            <person name="Song W.-J."/>
            <person name="Kurnit D.M."/>
        </authorList>
    </citation>
    <scope>NUCLEOTIDE SEQUENCE [LARGE SCALE GENOMIC DNA]</scope>
    <source>
        <strain evidence="1 2">STM7296</strain>
    </source>
</reference>
<protein>
    <submittedName>
        <fullName evidence="1">Asp/Glu/hydantoin racemase</fullName>
    </submittedName>
</protein>
<sequence>MKGNRAQQWTNAPVAVDDPKANAERLLTLDIDEVAEGDLHEFLRGTDAEIAITAALAAML</sequence>
<evidence type="ECO:0000313" key="2">
    <source>
        <dbReference type="Proteomes" id="UP000187012"/>
    </source>
</evidence>
<keyword evidence="2" id="KW-1185">Reference proteome</keyword>
<dbReference type="EMBL" id="CYGX02000044">
    <property type="protein sequence ID" value="SIT43650.1"/>
    <property type="molecule type" value="Genomic_DNA"/>
</dbReference>
<dbReference type="RefSeq" id="WP_094781202.1">
    <property type="nucleotide sequence ID" value="NZ_CYGX02000044.1"/>
</dbReference>
<accession>A0A1N7S8K3</accession>